<dbReference type="PANTHER" id="PTHR43877">
    <property type="entry name" value="AMINOALKYLPHOSPHONATE N-ACETYLTRANSFERASE-RELATED-RELATED"/>
    <property type="match status" value="1"/>
</dbReference>
<gene>
    <name evidence="4" type="ORF">SAMN05421770_102444</name>
</gene>
<evidence type="ECO:0000313" key="4">
    <source>
        <dbReference type="EMBL" id="SNS81954.1"/>
    </source>
</evidence>
<sequence length="164" mass="18251">MAELVTRRMTVDDVELIRLQRERMFQNNGIDAGTLETMRAPFAAWLRPKIEDGTYLGWAMERDGVVVAGAGVMILDWPPHPQHPTDGRRAYVLNVYVAPEERGRGTAKALMELAEAESRKLGIDYAVLHASPMGRPVYERSGWKSTNEMAKSLVGRLGTPADSL</sequence>
<evidence type="ECO:0000313" key="5">
    <source>
        <dbReference type="Proteomes" id="UP000198356"/>
    </source>
</evidence>
<organism evidence="4 5">
    <name type="scientific">Granulicella rosea</name>
    <dbReference type="NCBI Taxonomy" id="474952"/>
    <lineage>
        <taxon>Bacteria</taxon>
        <taxon>Pseudomonadati</taxon>
        <taxon>Acidobacteriota</taxon>
        <taxon>Terriglobia</taxon>
        <taxon>Terriglobales</taxon>
        <taxon>Acidobacteriaceae</taxon>
        <taxon>Granulicella</taxon>
    </lineage>
</organism>
<proteinExistence type="predicted"/>
<dbReference type="InterPro" id="IPR016181">
    <property type="entry name" value="Acyl_CoA_acyltransferase"/>
</dbReference>
<evidence type="ECO:0000256" key="1">
    <source>
        <dbReference type="ARBA" id="ARBA00022679"/>
    </source>
</evidence>
<dbReference type="AlphaFoldDB" id="A0A239HNV9"/>
<dbReference type="Pfam" id="PF00583">
    <property type="entry name" value="Acetyltransf_1"/>
    <property type="match status" value="1"/>
</dbReference>
<dbReference type="CDD" id="cd04301">
    <property type="entry name" value="NAT_SF"/>
    <property type="match status" value="1"/>
</dbReference>
<dbReference type="InterPro" id="IPR000182">
    <property type="entry name" value="GNAT_dom"/>
</dbReference>
<dbReference type="EMBL" id="FZOU01000002">
    <property type="protein sequence ID" value="SNS81954.1"/>
    <property type="molecule type" value="Genomic_DNA"/>
</dbReference>
<protein>
    <submittedName>
        <fullName evidence="4">Acetyltransferase (GNAT) domain-containing protein</fullName>
    </submittedName>
</protein>
<dbReference type="Proteomes" id="UP000198356">
    <property type="component" value="Unassembled WGS sequence"/>
</dbReference>
<keyword evidence="2" id="KW-0012">Acyltransferase</keyword>
<dbReference type="SUPFAM" id="SSF55729">
    <property type="entry name" value="Acyl-CoA N-acyltransferases (Nat)"/>
    <property type="match status" value="1"/>
</dbReference>
<reference evidence="4 5" key="1">
    <citation type="submission" date="2017-06" db="EMBL/GenBank/DDBJ databases">
        <authorList>
            <person name="Kim H.J."/>
            <person name="Triplett B.A."/>
        </authorList>
    </citation>
    <scope>NUCLEOTIDE SEQUENCE [LARGE SCALE GENOMIC DNA]</scope>
    <source>
        <strain evidence="4 5">DSM 18704</strain>
    </source>
</reference>
<evidence type="ECO:0000256" key="2">
    <source>
        <dbReference type="ARBA" id="ARBA00023315"/>
    </source>
</evidence>
<keyword evidence="1 4" id="KW-0808">Transferase</keyword>
<feature type="domain" description="N-acetyltransferase" evidence="3">
    <location>
        <begin position="4"/>
        <end position="162"/>
    </location>
</feature>
<evidence type="ECO:0000259" key="3">
    <source>
        <dbReference type="PROSITE" id="PS51186"/>
    </source>
</evidence>
<name>A0A239HNV9_9BACT</name>
<dbReference type="PROSITE" id="PS51186">
    <property type="entry name" value="GNAT"/>
    <property type="match status" value="1"/>
</dbReference>
<dbReference type="InterPro" id="IPR050832">
    <property type="entry name" value="Bact_Acetyltransf"/>
</dbReference>
<keyword evidence="5" id="KW-1185">Reference proteome</keyword>
<dbReference type="GO" id="GO:0016747">
    <property type="term" value="F:acyltransferase activity, transferring groups other than amino-acyl groups"/>
    <property type="evidence" value="ECO:0007669"/>
    <property type="project" value="InterPro"/>
</dbReference>
<dbReference type="RefSeq" id="WP_217897022.1">
    <property type="nucleotide sequence ID" value="NZ_FZOU01000002.1"/>
</dbReference>
<dbReference type="Gene3D" id="3.40.630.30">
    <property type="match status" value="1"/>
</dbReference>
<accession>A0A239HNV9</accession>